<dbReference type="Proteomes" id="UP000331127">
    <property type="component" value="Unassembled WGS sequence"/>
</dbReference>
<evidence type="ECO:0000313" key="2">
    <source>
        <dbReference type="EMBL" id="GES10142.1"/>
    </source>
</evidence>
<sequence>MHAWVHVNHARASTGPTLTTLRDMASIEVRVRRSGAPSYRIWWRLGGGRGGRPQSRTFRAYGEAIAFKYAVETAGHQWPPAIPAASQPDRRHLFGDYALAFVAGRSGIEERTRHDYERGLRNHILPTLRATRHPQPGPQPCPGERLGQRPAHRSRPAR</sequence>
<dbReference type="AlphaFoldDB" id="A0A5M3WPT3"/>
<organism evidence="2 3">
    <name type="scientific">Acrocarpospora macrocephala</name>
    <dbReference type="NCBI Taxonomy" id="150177"/>
    <lineage>
        <taxon>Bacteria</taxon>
        <taxon>Bacillati</taxon>
        <taxon>Actinomycetota</taxon>
        <taxon>Actinomycetes</taxon>
        <taxon>Streptosporangiales</taxon>
        <taxon>Streptosporangiaceae</taxon>
        <taxon>Acrocarpospora</taxon>
    </lineage>
</organism>
<accession>A0A5M3WPT3</accession>
<proteinExistence type="predicted"/>
<feature type="region of interest" description="Disordered" evidence="1">
    <location>
        <begin position="126"/>
        <end position="158"/>
    </location>
</feature>
<name>A0A5M3WPT3_9ACTN</name>
<evidence type="ECO:0000256" key="1">
    <source>
        <dbReference type="SAM" id="MobiDB-lite"/>
    </source>
</evidence>
<evidence type="ECO:0000313" key="3">
    <source>
        <dbReference type="Proteomes" id="UP000331127"/>
    </source>
</evidence>
<comment type="caution">
    <text evidence="2">The sequence shown here is derived from an EMBL/GenBank/DDBJ whole genome shotgun (WGS) entry which is preliminary data.</text>
</comment>
<gene>
    <name evidence="2" type="ORF">Amac_037390</name>
</gene>
<keyword evidence="3" id="KW-1185">Reference proteome</keyword>
<protein>
    <submittedName>
        <fullName evidence="2">Uncharacterized protein</fullName>
    </submittedName>
</protein>
<reference evidence="2 3" key="1">
    <citation type="submission" date="2019-10" db="EMBL/GenBank/DDBJ databases">
        <title>Whole genome shotgun sequence of Acrocarpospora macrocephala NBRC 16266.</title>
        <authorList>
            <person name="Ichikawa N."/>
            <person name="Kimura A."/>
            <person name="Kitahashi Y."/>
            <person name="Komaki H."/>
            <person name="Oguchi A."/>
        </authorList>
    </citation>
    <scope>NUCLEOTIDE SEQUENCE [LARGE SCALE GENOMIC DNA]</scope>
    <source>
        <strain evidence="2 3">NBRC 16266</strain>
    </source>
</reference>
<dbReference type="EMBL" id="BLAE01000019">
    <property type="protein sequence ID" value="GES10142.1"/>
    <property type="molecule type" value="Genomic_DNA"/>
</dbReference>